<keyword evidence="1" id="KW-0732">Signal</keyword>
<evidence type="ECO:0000313" key="3">
    <source>
        <dbReference type="EnsemblProtists" id="PYU1_T004063"/>
    </source>
</evidence>
<organism evidence="3 4">
    <name type="scientific">Globisporangium ultimum (strain ATCC 200006 / CBS 805.95 / DAOM BR144)</name>
    <name type="common">Pythium ultimum</name>
    <dbReference type="NCBI Taxonomy" id="431595"/>
    <lineage>
        <taxon>Eukaryota</taxon>
        <taxon>Sar</taxon>
        <taxon>Stramenopiles</taxon>
        <taxon>Oomycota</taxon>
        <taxon>Peronosporomycetes</taxon>
        <taxon>Pythiales</taxon>
        <taxon>Pythiaceae</taxon>
        <taxon>Globisporangium</taxon>
    </lineage>
</organism>
<feature type="chain" id="PRO_5003871025" description="AB hydrolase-1 domain-containing protein" evidence="1">
    <location>
        <begin position="24"/>
        <end position="315"/>
    </location>
</feature>
<dbReference type="InterPro" id="IPR050266">
    <property type="entry name" value="AB_hydrolase_sf"/>
</dbReference>
<evidence type="ECO:0000256" key="1">
    <source>
        <dbReference type="SAM" id="SignalP"/>
    </source>
</evidence>
<dbReference type="VEuPathDB" id="FungiDB:PYU1_G004053"/>
<dbReference type="AlphaFoldDB" id="K3WGH2"/>
<dbReference type="EnsemblProtists" id="PYU1_T004063">
    <property type="protein sequence ID" value="PYU1_T004063"/>
    <property type="gene ID" value="PYU1_G004053"/>
</dbReference>
<dbReference type="STRING" id="431595.K3WGH2"/>
<dbReference type="PANTHER" id="PTHR43798:SF33">
    <property type="entry name" value="HYDROLASE, PUTATIVE (AFU_ORTHOLOGUE AFUA_2G14860)-RELATED"/>
    <property type="match status" value="1"/>
</dbReference>
<dbReference type="Pfam" id="PF00561">
    <property type="entry name" value="Abhydrolase_1"/>
    <property type="match status" value="1"/>
</dbReference>
<reference evidence="4" key="1">
    <citation type="journal article" date="2010" name="Genome Biol.">
        <title>Genome sequence of the necrotrophic plant pathogen Pythium ultimum reveals original pathogenicity mechanisms and effector repertoire.</title>
        <authorList>
            <person name="Levesque C.A."/>
            <person name="Brouwer H."/>
            <person name="Cano L."/>
            <person name="Hamilton J.P."/>
            <person name="Holt C."/>
            <person name="Huitema E."/>
            <person name="Raffaele S."/>
            <person name="Robideau G.P."/>
            <person name="Thines M."/>
            <person name="Win J."/>
            <person name="Zerillo M.M."/>
            <person name="Beakes G.W."/>
            <person name="Boore J.L."/>
            <person name="Busam D."/>
            <person name="Dumas B."/>
            <person name="Ferriera S."/>
            <person name="Fuerstenberg S.I."/>
            <person name="Gachon C.M."/>
            <person name="Gaulin E."/>
            <person name="Govers F."/>
            <person name="Grenville-Briggs L."/>
            <person name="Horner N."/>
            <person name="Hostetler J."/>
            <person name="Jiang R.H."/>
            <person name="Johnson J."/>
            <person name="Krajaejun T."/>
            <person name="Lin H."/>
            <person name="Meijer H.J."/>
            <person name="Moore B."/>
            <person name="Morris P."/>
            <person name="Phuntmart V."/>
            <person name="Puiu D."/>
            <person name="Shetty J."/>
            <person name="Stajich J.E."/>
            <person name="Tripathy S."/>
            <person name="Wawra S."/>
            <person name="van West P."/>
            <person name="Whitty B.R."/>
            <person name="Coutinho P.M."/>
            <person name="Henrissat B."/>
            <person name="Martin F."/>
            <person name="Thomas P.D."/>
            <person name="Tyler B.M."/>
            <person name="De Vries R.P."/>
            <person name="Kamoun S."/>
            <person name="Yandell M."/>
            <person name="Tisserat N."/>
            <person name="Buell C.R."/>
        </authorList>
    </citation>
    <scope>NUCLEOTIDE SEQUENCE</scope>
    <source>
        <strain evidence="4">DAOM:BR144</strain>
    </source>
</reference>
<dbReference type="ESTHER" id="pytul-k3wgh2">
    <property type="family name" value="ABHD6-Lip"/>
</dbReference>
<dbReference type="InParanoid" id="K3WGH2"/>
<reference evidence="3" key="3">
    <citation type="submission" date="2015-02" db="UniProtKB">
        <authorList>
            <consortium name="EnsemblProtists"/>
        </authorList>
    </citation>
    <scope>IDENTIFICATION</scope>
    <source>
        <strain evidence="3">DAOM BR144</strain>
    </source>
</reference>
<feature type="signal peptide" evidence="1">
    <location>
        <begin position="1"/>
        <end position="23"/>
    </location>
</feature>
<dbReference type="PRINTS" id="PR00111">
    <property type="entry name" value="ABHYDROLASE"/>
</dbReference>
<dbReference type="EMBL" id="GL376567">
    <property type="status" value="NOT_ANNOTATED_CDS"/>
    <property type="molecule type" value="Genomic_DNA"/>
</dbReference>
<dbReference type="GO" id="GO:0016020">
    <property type="term" value="C:membrane"/>
    <property type="evidence" value="ECO:0007669"/>
    <property type="project" value="TreeGrafter"/>
</dbReference>
<feature type="domain" description="AB hydrolase-1" evidence="2">
    <location>
        <begin position="51"/>
        <end position="285"/>
    </location>
</feature>
<dbReference type="FunCoup" id="K3WGH2">
    <property type="interactions" value="11"/>
</dbReference>
<evidence type="ECO:0000259" key="2">
    <source>
        <dbReference type="Pfam" id="PF00561"/>
    </source>
</evidence>
<reference evidence="4" key="2">
    <citation type="submission" date="2010-04" db="EMBL/GenBank/DDBJ databases">
        <authorList>
            <person name="Buell R."/>
            <person name="Hamilton J."/>
            <person name="Hostetler J."/>
        </authorList>
    </citation>
    <scope>NUCLEOTIDE SEQUENCE [LARGE SCALE GENOMIC DNA]</scope>
    <source>
        <strain evidence="4">DAOM:BR144</strain>
    </source>
</reference>
<dbReference type="OMA" id="YEEVFME"/>
<evidence type="ECO:0000313" key="4">
    <source>
        <dbReference type="Proteomes" id="UP000019132"/>
    </source>
</evidence>
<protein>
    <recommendedName>
        <fullName evidence="2">AB hydrolase-1 domain-containing protein</fullName>
    </recommendedName>
</protein>
<keyword evidence="4" id="KW-1185">Reference proteome</keyword>
<dbReference type="PANTHER" id="PTHR43798">
    <property type="entry name" value="MONOACYLGLYCEROL LIPASE"/>
    <property type="match status" value="1"/>
</dbReference>
<dbReference type="Gene3D" id="3.40.50.1820">
    <property type="entry name" value="alpha/beta hydrolase"/>
    <property type="match status" value="1"/>
</dbReference>
<dbReference type="Proteomes" id="UP000019132">
    <property type="component" value="Unassembled WGS sequence"/>
</dbReference>
<dbReference type="InterPro" id="IPR000073">
    <property type="entry name" value="AB_hydrolase_1"/>
</dbReference>
<dbReference type="eggNOG" id="KOG1454">
    <property type="taxonomic scope" value="Eukaryota"/>
</dbReference>
<name>K3WGH2_GLOUD</name>
<dbReference type="SUPFAM" id="SSF53474">
    <property type="entry name" value="alpha/beta-Hydrolases"/>
    <property type="match status" value="1"/>
</dbReference>
<dbReference type="InterPro" id="IPR029058">
    <property type="entry name" value="AB_hydrolase_fold"/>
</dbReference>
<dbReference type="HOGENOM" id="CLU_020336_13_9_1"/>
<sequence>MAFGSVVSGLVLQTLGFIGYCKGFGGKSVTVDDFNWSYVEREGKEGDNTDAIVFLHGFSSMKESWVRVASGVDRRFKIIIPDLPGQGRTTPADALFNYTVDDQATRLHQFLNTAVSPDKKIHLVGCSMGGMIAGVYAAKYPERVRSLTMVCPAGISMKNKSDALKALETSGENLLLAHTAEDINKMNKLISHKAREIPHFFASAVAKERAKQLPVLQKIVNDCLTQPTILEEYLPNIRAKTLVLWGKQDRILDVSCVEMLDKKLTPDKKHVLLFDDCGHILQHEKYEELTNALNQFLADKVPTLLAVESRKSMFW</sequence>
<proteinExistence type="predicted"/>
<accession>K3WGH2</accession>